<dbReference type="GO" id="GO:1903607">
    <property type="term" value="P:cytochrome c biosynthetic process"/>
    <property type="evidence" value="ECO:0007669"/>
    <property type="project" value="TreeGrafter"/>
</dbReference>
<evidence type="ECO:0000256" key="2">
    <source>
        <dbReference type="ARBA" id="ARBA00004377"/>
    </source>
</evidence>
<proteinExistence type="inferred from homology"/>
<keyword evidence="10 12" id="KW-1133">Transmembrane helix</keyword>
<name>A0A3D8M5D6_9ALTE</name>
<reference evidence="14" key="1">
    <citation type="submission" date="2018-08" db="EMBL/GenBank/DDBJ databases">
        <authorList>
            <person name="Zhang J."/>
            <person name="Du Z.-J."/>
        </authorList>
    </citation>
    <scope>NUCLEOTIDE SEQUENCE [LARGE SCALE GENOMIC DNA]</scope>
    <source>
        <strain evidence="14">KCTC 52655</strain>
    </source>
</reference>
<dbReference type="OrthoDB" id="9815607at2"/>
<organism evidence="13 14">
    <name type="scientific">Alteromonas aestuariivivens</name>
    <dbReference type="NCBI Taxonomy" id="1938339"/>
    <lineage>
        <taxon>Bacteria</taxon>
        <taxon>Pseudomonadati</taxon>
        <taxon>Pseudomonadota</taxon>
        <taxon>Gammaproteobacteria</taxon>
        <taxon>Alteromonadales</taxon>
        <taxon>Alteromonadaceae</taxon>
        <taxon>Alteromonas/Salinimonas group</taxon>
        <taxon>Alteromonas</taxon>
    </lineage>
</organism>
<gene>
    <name evidence="13" type="primary">ccmD</name>
    <name evidence="13" type="ORF">DXV75_14170</name>
</gene>
<evidence type="ECO:0000256" key="4">
    <source>
        <dbReference type="ARBA" id="ARBA00016461"/>
    </source>
</evidence>
<dbReference type="PANTHER" id="PTHR37531:SF1">
    <property type="entry name" value="HEME EXPORTER PROTEIN D"/>
    <property type="match status" value="1"/>
</dbReference>
<keyword evidence="5 12" id="KW-0813">Transport</keyword>
<dbReference type="Pfam" id="PF04995">
    <property type="entry name" value="CcmD"/>
    <property type="match status" value="1"/>
</dbReference>
<protein>
    <recommendedName>
        <fullName evidence="4 12">Heme exporter protein D</fullName>
    </recommendedName>
</protein>
<keyword evidence="14" id="KW-1185">Reference proteome</keyword>
<dbReference type="InterPro" id="IPR052075">
    <property type="entry name" value="Heme_exporter_D"/>
</dbReference>
<accession>A0A3D8M5D6</accession>
<dbReference type="GO" id="GO:0005886">
    <property type="term" value="C:plasma membrane"/>
    <property type="evidence" value="ECO:0007669"/>
    <property type="project" value="UniProtKB-SubCell"/>
</dbReference>
<evidence type="ECO:0000256" key="11">
    <source>
        <dbReference type="ARBA" id="ARBA00023136"/>
    </source>
</evidence>
<evidence type="ECO:0000313" key="14">
    <source>
        <dbReference type="Proteomes" id="UP000256561"/>
    </source>
</evidence>
<evidence type="ECO:0000256" key="3">
    <source>
        <dbReference type="ARBA" id="ARBA00008741"/>
    </source>
</evidence>
<dbReference type="GO" id="GO:0015886">
    <property type="term" value="P:heme transport"/>
    <property type="evidence" value="ECO:0007669"/>
    <property type="project" value="InterPro"/>
</dbReference>
<evidence type="ECO:0000256" key="8">
    <source>
        <dbReference type="ARBA" id="ARBA00022692"/>
    </source>
</evidence>
<comment type="function">
    <text evidence="1 12">Required for the export of heme to the periplasm for the biogenesis of c-type cytochromes.</text>
</comment>
<evidence type="ECO:0000313" key="13">
    <source>
        <dbReference type="EMBL" id="RDV24362.1"/>
    </source>
</evidence>
<comment type="caution">
    <text evidence="13">The sequence shown here is derived from an EMBL/GenBank/DDBJ whole genome shotgun (WGS) entry which is preliminary data.</text>
</comment>
<dbReference type="EMBL" id="QRHA01000011">
    <property type="protein sequence ID" value="RDV24362.1"/>
    <property type="molecule type" value="Genomic_DNA"/>
</dbReference>
<keyword evidence="8 12" id="KW-0812">Transmembrane</keyword>
<evidence type="ECO:0000256" key="7">
    <source>
        <dbReference type="ARBA" id="ARBA00022519"/>
    </source>
</evidence>
<feature type="transmembrane region" description="Helical" evidence="12">
    <location>
        <begin position="15"/>
        <end position="35"/>
    </location>
</feature>
<comment type="similarity">
    <text evidence="3 12">Belongs to the CcmD/CycX/HelD family.</text>
</comment>
<keyword evidence="9 12" id="KW-0201">Cytochrome c-type biogenesis</keyword>
<dbReference type="Proteomes" id="UP000256561">
    <property type="component" value="Unassembled WGS sequence"/>
</dbReference>
<dbReference type="AlphaFoldDB" id="A0A3D8M5D6"/>
<dbReference type="PANTHER" id="PTHR37531">
    <property type="entry name" value="HEME EXPORTER PROTEIN D"/>
    <property type="match status" value="1"/>
</dbReference>
<comment type="subcellular location">
    <subcellularLocation>
        <location evidence="2 12">Cell inner membrane</location>
        <topology evidence="2 12">Single-pass membrane protein</topology>
    </subcellularLocation>
</comment>
<dbReference type="RefSeq" id="WP_115594089.1">
    <property type="nucleotide sequence ID" value="NZ_QRHA01000011.1"/>
</dbReference>
<evidence type="ECO:0000256" key="5">
    <source>
        <dbReference type="ARBA" id="ARBA00022448"/>
    </source>
</evidence>
<dbReference type="GO" id="GO:0017004">
    <property type="term" value="P:cytochrome complex assembly"/>
    <property type="evidence" value="ECO:0007669"/>
    <property type="project" value="UniProtKB-KW"/>
</dbReference>
<keyword evidence="11 12" id="KW-0472">Membrane</keyword>
<dbReference type="InterPro" id="IPR007078">
    <property type="entry name" value="Haem_export_protD_CcmD"/>
</dbReference>
<evidence type="ECO:0000256" key="12">
    <source>
        <dbReference type="RuleBase" id="RU363101"/>
    </source>
</evidence>
<dbReference type="NCBIfam" id="TIGR03141">
    <property type="entry name" value="cytochro_ccmD"/>
    <property type="match status" value="1"/>
</dbReference>
<evidence type="ECO:0000256" key="10">
    <source>
        <dbReference type="ARBA" id="ARBA00022989"/>
    </source>
</evidence>
<evidence type="ECO:0000256" key="9">
    <source>
        <dbReference type="ARBA" id="ARBA00022748"/>
    </source>
</evidence>
<keyword evidence="7 12" id="KW-0997">Cell inner membrane</keyword>
<evidence type="ECO:0000256" key="6">
    <source>
        <dbReference type="ARBA" id="ARBA00022475"/>
    </source>
</evidence>
<keyword evidence="6 12" id="KW-1003">Cell membrane</keyword>
<sequence>MQFDSWQAFLSMGGYALYVWLSFGVTFIAMLAIAWGSARQHTQLMQQVLKERARRARIRQARQNEPVQTAGLDAK</sequence>
<evidence type="ECO:0000256" key="1">
    <source>
        <dbReference type="ARBA" id="ARBA00002442"/>
    </source>
</evidence>